<accession>A0A8X6Q9M2</accession>
<dbReference type="EMBL" id="BMAW01124354">
    <property type="protein sequence ID" value="GFU07482.1"/>
    <property type="molecule type" value="Genomic_DNA"/>
</dbReference>
<evidence type="ECO:0000313" key="2">
    <source>
        <dbReference type="EMBL" id="GFU07482.1"/>
    </source>
</evidence>
<keyword evidence="3" id="KW-1185">Reference proteome</keyword>
<sequence length="71" mass="7636">MIVDCSNSIIGRTLAIIPKDDALQGQDIRDKNASQGTLTANVKHKTGVSDPLQIGRSLSETQPSKDKSEQD</sequence>
<gene>
    <name evidence="2" type="ORF">NPIL_590071</name>
</gene>
<evidence type="ECO:0000313" key="3">
    <source>
        <dbReference type="Proteomes" id="UP000887013"/>
    </source>
</evidence>
<dbReference type="OrthoDB" id="6423700at2759"/>
<reference evidence="2" key="1">
    <citation type="submission" date="2020-08" db="EMBL/GenBank/DDBJ databases">
        <title>Multicomponent nature underlies the extraordinary mechanical properties of spider dragline silk.</title>
        <authorList>
            <person name="Kono N."/>
            <person name="Nakamura H."/>
            <person name="Mori M."/>
            <person name="Yoshida Y."/>
            <person name="Ohtoshi R."/>
            <person name="Malay A.D."/>
            <person name="Moran D.A.P."/>
            <person name="Tomita M."/>
            <person name="Numata K."/>
            <person name="Arakawa K."/>
        </authorList>
    </citation>
    <scope>NUCLEOTIDE SEQUENCE</scope>
</reference>
<name>A0A8X6Q9M2_NEPPI</name>
<comment type="caution">
    <text evidence="2">The sequence shown here is derived from an EMBL/GenBank/DDBJ whole genome shotgun (WGS) entry which is preliminary data.</text>
</comment>
<dbReference type="Proteomes" id="UP000887013">
    <property type="component" value="Unassembled WGS sequence"/>
</dbReference>
<organism evidence="2 3">
    <name type="scientific">Nephila pilipes</name>
    <name type="common">Giant wood spider</name>
    <name type="synonym">Nephila maculata</name>
    <dbReference type="NCBI Taxonomy" id="299642"/>
    <lineage>
        <taxon>Eukaryota</taxon>
        <taxon>Metazoa</taxon>
        <taxon>Ecdysozoa</taxon>
        <taxon>Arthropoda</taxon>
        <taxon>Chelicerata</taxon>
        <taxon>Arachnida</taxon>
        <taxon>Araneae</taxon>
        <taxon>Araneomorphae</taxon>
        <taxon>Entelegynae</taxon>
        <taxon>Araneoidea</taxon>
        <taxon>Nephilidae</taxon>
        <taxon>Nephila</taxon>
    </lineage>
</organism>
<dbReference type="AlphaFoldDB" id="A0A8X6Q9M2"/>
<protein>
    <submittedName>
        <fullName evidence="2">Uncharacterized protein</fullName>
    </submittedName>
</protein>
<feature type="region of interest" description="Disordered" evidence="1">
    <location>
        <begin position="34"/>
        <end position="71"/>
    </location>
</feature>
<proteinExistence type="predicted"/>
<evidence type="ECO:0000256" key="1">
    <source>
        <dbReference type="SAM" id="MobiDB-lite"/>
    </source>
</evidence>